<dbReference type="InterPro" id="IPR043129">
    <property type="entry name" value="ATPase_NBD"/>
</dbReference>
<keyword evidence="1" id="KW-0614">Plasmid</keyword>
<dbReference type="AlphaFoldDB" id="A0AB38R4N7"/>
<gene>
    <name evidence="1" type="ORF">IMI45_20350</name>
</gene>
<geneLocation type="plasmid" evidence="1 2">
    <name>unnamed2</name>
</geneLocation>
<dbReference type="CDD" id="cd24023">
    <property type="entry name" value="ASKHA_NBD_ParM_Alp7A-like"/>
    <property type="match status" value="1"/>
</dbReference>
<protein>
    <submittedName>
        <fullName evidence="1">ParM/StbA family protein</fullName>
    </submittedName>
</protein>
<name>A0AB38R4N7_PARTM</name>
<dbReference type="Proteomes" id="UP001058458">
    <property type="component" value="Plasmid unnamed2"/>
</dbReference>
<organism evidence="1 2">
    <name type="scientific">Parageobacillus thermoglucosidasius</name>
    <name type="common">Geobacillus thermoglucosidasius</name>
    <dbReference type="NCBI Taxonomy" id="1426"/>
    <lineage>
        <taxon>Bacteria</taxon>
        <taxon>Bacillati</taxon>
        <taxon>Bacillota</taxon>
        <taxon>Bacilli</taxon>
        <taxon>Bacillales</taxon>
        <taxon>Anoxybacillaceae</taxon>
        <taxon>Parageobacillus</taxon>
    </lineage>
</organism>
<evidence type="ECO:0000313" key="1">
    <source>
        <dbReference type="EMBL" id="UOE78390.1"/>
    </source>
</evidence>
<dbReference type="EMBL" id="CP063416">
    <property type="protein sequence ID" value="UOE78390.1"/>
    <property type="molecule type" value="Genomic_DNA"/>
</dbReference>
<dbReference type="Gene3D" id="3.30.420.40">
    <property type="match status" value="2"/>
</dbReference>
<evidence type="ECO:0000313" key="2">
    <source>
        <dbReference type="Proteomes" id="UP001058458"/>
    </source>
</evidence>
<sequence length="421" mass="47143">MVTKLYAEDILITGIDAGNTSLKISFLDETGNIKDFAIPTVIAPAPNTAIEMKDHKAFDIDPEELLHVRVKTEALDGEEKDAAWYVGLYAQNKKGVRQPKVNDGKAEQKFSDSNKAIFVIPTLASIAVAAIKADKKKVKVPLSIGETVESYKKRKDKLMDLFFGKHEVVFLDGPFKGQEVEIEITDVEIEVESVTTSLAIEFTIKNGECVETEIGKKIGQNYALADLGAGTTDVAVFTEKGVEKSKTHGTNIGTNAYIDQIIREIAEKEEFKAVRQQLLKNGRSEEEAVPFLSREKFVNEIIKPEIEKVLDKPEQSYKPTYRVSWGWVKNVDVTDIVEKYLKKYAEDQKNSLLLTYAELDVNNFLLVGGGVLFGYEHGLKELAGEQYGMIFPSLKESQFFTSRSFLIANYLRQLEKHVINA</sequence>
<dbReference type="SUPFAM" id="SSF53067">
    <property type="entry name" value="Actin-like ATPase domain"/>
    <property type="match status" value="1"/>
</dbReference>
<accession>A0AB38R4N7</accession>
<dbReference type="RefSeq" id="WP_248295980.1">
    <property type="nucleotide sequence ID" value="NZ_CP063416.1"/>
</dbReference>
<proteinExistence type="predicted"/>
<reference evidence="1" key="1">
    <citation type="submission" date="2020-10" db="EMBL/GenBank/DDBJ databases">
        <authorList>
            <person name="Delgado J.A."/>
            <person name="Gonzalez J.M."/>
        </authorList>
    </citation>
    <scope>NUCLEOTIDE SEQUENCE</scope>
    <source>
        <strain evidence="1">23.6</strain>
        <plasmid evidence="1">unnamed2</plasmid>
    </source>
</reference>